<dbReference type="AlphaFoldDB" id="X1NTL0"/>
<evidence type="ECO:0000259" key="1">
    <source>
        <dbReference type="Pfam" id="PF13478"/>
    </source>
</evidence>
<name>X1NTL0_9ZZZZ</name>
<dbReference type="Gene3D" id="3.40.50.720">
    <property type="entry name" value="NAD(P)-binding Rossmann-like Domain"/>
    <property type="match status" value="1"/>
</dbReference>
<reference evidence="2" key="1">
    <citation type="journal article" date="2014" name="Front. Microbiol.">
        <title>High frequency of phylogenetically diverse reductive dehalogenase-homologous genes in deep subseafloor sedimentary metagenomes.</title>
        <authorList>
            <person name="Kawai M."/>
            <person name="Futagami T."/>
            <person name="Toyoda A."/>
            <person name="Takaki Y."/>
            <person name="Nishi S."/>
            <person name="Hori S."/>
            <person name="Arai W."/>
            <person name="Tsubouchi T."/>
            <person name="Morono Y."/>
            <person name="Uchiyama I."/>
            <person name="Ito T."/>
            <person name="Fujiyama A."/>
            <person name="Inagaki F."/>
            <person name="Takami H."/>
        </authorList>
    </citation>
    <scope>NUCLEOTIDE SEQUENCE</scope>
    <source>
        <strain evidence="2">Expedition CK06-06</strain>
    </source>
</reference>
<feature type="domain" description="XdhC Rossmann" evidence="1">
    <location>
        <begin position="50"/>
        <end position="192"/>
    </location>
</feature>
<sequence length="220" mass="24825">DEVNSSTNVNFSAEVIESIKKLVAKEEAVKRTLEDGGQIFIETICEQPMVFIFGAGHLSYYISRFAKSLNFRVTVCDDRAEFANKKRFPNANNIIVESFESVFDRIDVNKNSYIVIVTKGHKWDEIVLEKAVKTDAKYIGMIGSKRKTLTLLTKLSKRGIPEEALRRVYSPIGISIDAVTPEEIALSIVCELVKIRRLEHTPETKHMTIASSNNWKAEGL</sequence>
<gene>
    <name evidence="2" type="ORF">S06H3_28611</name>
</gene>
<dbReference type="InterPro" id="IPR027051">
    <property type="entry name" value="XdhC_Rossmann_dom"/>
</dbReference>
<dbReference type="PANTHER" id="PTHR30388:SF6">
    <property type="entry name" value="XANTHINE DEHYDROGENASE SUBUNIT A-RELATED"/>
    <property type="match status" value="1"/>
</dbReference>
<dbReference type="PANTHER" id="PTHR30388">
    <property type="entry name" value="ALDEHYDE OXIDOREDUCTASE MOLYBDENUM COFACTOR ASSEMBLY PROTEIN"/>
    <property type="match status" value="1"/>
</dbReference>
<proteinExistence type="predicted"/>
<feature type="non-terminal residue" evidence="2">
    <location>
        <position position="1"/>
    </location>
</feature>
<dbReference type="InterPro" id="IPR052698">
    <property type="entry name" value="MoCofactor_Util/Proc"/>
</dbReference>
<organism evidence="2">
    <name type="scientific">marine sediment metagenome</name>
    <dbReference type="NCBI Taxonomy" id="412755"/>
    <lineage>
        <taxon>unclassified sequences</taxon>
        <taxon>metagenomes</taxon>
        <taxon>ecological metagenomes</taxon>
    </lineage>
</organism>
<accession>X1NTL0</accession>
<dbReference type="EMBL" id="BARV01016713">
    <property type="protein sequence ID" value="GAI30130.1"/>
    <property type="molecule type" value="Genomic_DNA"/>
</dbReference>
<protein>
    <recommendedName>
        <fullName evidence="1">XdhC Rossmann domain-containing protein</fullName>
    </recommendedName>
</protein>
<comment type="caution">
    <text evidence="2">The sequence shown here is derived from an EMBL/GenBank/DDBJ whole genome shotgun (WGS) entry which is preliminary data.</text>
</comment>
<dbReference type="Pfam" id="PF13478">
    <property type="entry name" value="XdhC_C"/>
    <property type="match status" value="1"/>
</dbReference>
<evidence type="ECO:0000313" key="2">
    <source>
        <dbReference type="EMBL" id="GAI30130.1"/>
    </source>
</evidence>